<dbReference type="OrthoDB" id="7362327at2"/>
<keyword evidence="3" id="KW-1185">Reference proteome</keyword>
<name>A0A506TZ41_9HYPH</name>
<feature type="transmembrane region" description="Helical" evidence="1">
    <location>
        <begin position="21"/>
        <end position="38"/>
    </location>
</feature>
<keyword evidence="1" id="KW-0472">Membrane</keyword>
<comment type="caution">
    <text evidence="2">The sequence shown here is derived from an EMBL/GenBank/DDBJ whole genome shotgun (WGS) entry which is preliminary data.</text>
</comment>
<proteinExistence type="predicted"/>
<accession>A0A506TZ41</accession>
<evidence type="ECO:0000313" key="3">
    <source>
        <dbReference type="Proteomes" id="UP000318801"/>
    </source>
</evidence>
<evidence type="ECO:0000313" key="2">
    <source>
        <dbReference type="EMBL" id="TPW27363.1"/>
    </source>
</evidence>
<keyword evidence="1" id="KW-0812">Transmembrane</keyword>
<dbReference type="AlphaFoldDB" id="A0A506TZ41"/>
<gene>
    <name evidence="2" type="ORF">FJU08_20360</name>
</gene>
<keyword evidence="1" id="KW-1133">Transmembrane helix</keyword>
<reference evidence="2 3" key="1">
    <citation type="submission" date="2019-06" db="EMBL/GenBank/DDBJ databases">
        <authorList>
            <person name="Li M."/>
        </authorList>
    </citation>
    <scope>NUCLEOTIDE SEQUENCE [LARGE SCALE GENOMIC DNA]</scope>
    <source>
        <strain evidence="2 3">BGMRC2036</strain>
    </source>
</reference>
<dbReference type="RefSeq" id="WP_141150899.1">
    <property type="nucleotide sequence ID" value="NZ_VHLG01000018.1"/>
</dbReference>
<evidence type="ECO:0000256" key="1">
    <source>
        <dbReference type="SAM" id="Phobius"/>
    </source>
</evidence>
<protein>
    <submittedName>
        <fullName evidence="2">DUF3329 domain-containing protein</fullName>
    </submittedName>
</protein>
<dbReference type="Proteomes" id="UP000318801">
    <property type="component" value="Unassembled WGS sequence"/>
</dbReference>
<dbReference type="EMBL" id="VHLG01000018">
    <property type="protein sequence ID" value="TPW27363.1"/>
    <property type="molecule type" value="Genomic_DNA"/>
</dbReference>
<feature type="transmembrane region" description="Helical" evidence="1">
    <location>
        <begin position="44"/>
        <end position="64"/>
    </location>
</feature>
<organism evidence="2 3">
    <name type="scientific">Martelella alba</name>
    <dbReference type="NCBI Taxonomy" id="2590451"/>
    <lineage>
        <taxon>Bacteria</taxon>
        <taxon>Pseudomonadati</taxon>
        <taxon>Pseudomonadota</taxon>
        <taxon>Alphaproteobacteria</taxon>
        <taxon>Hyphomicrobiales</taxon>
        <taxon>Aurantimonadaceae</taxon>
        <taxon>Martelella</taxon>
    </lineage>
</organism>
<sequence length="80" mass="9342">MADEKRDWRKNFDLKHPMLKPLWLRLLLIAVCFGWAAVEFTIGSRFWAGAVIAAGLYMAWVFFLSSDRHYFTKGDDDAEK</sequence>